<keyword evidence="3" id="KW-1185">Reference proteome</keyword>
<proteinExistence type="predicted"/>
<evidence type="ECO:0000313" key="3">
    <source>
        <dbReference type="Proteomes" id="UP000053660"/>
    </source>
</evidence>
<dbReference type="EMBL" id="KN565243">
    <property type="protein sequence ID" value="KHJ85122.1"/>
    <property type="molecule type" value="Genomic_DNA"/>
</dbReference>
<dbReference type="OrthoDB" id="5839705at2759"/>
<feature type="non-terminal residue" evidence="2">
    <location>
        <position position="104"/>
    </location>
</feature>
<organism evidence="2 3">
    <name type="scientific">Oesophagostomum dentatum</name>
    <name type="common">Nodular worm</name>
    <dbReference type="NCBI Taxonomy" id="61180"/>
    <lineage>
        <taxon>Eukaryota</taxon>
        <taxon>Metazoa</taxon>
        <taxon>Ecdysozoa</taxon>
        <taxon>Nematoda</taxon>
        <taxon>Chromadorea</taxon>
        <taxon>Rhabditida</taxon>
        <taxon>Rhabditina</taxon>
        <taxon>Rhabditomorpha</taxon>
        <taxon>Strongyloidea</taxon>
        <taxon>Strongylidae</taxon>
        <taxon>Oesophagostomum</taxon>
    </lineage>
</organism>
<evidence type="ECO:0000313" key="2">
    <source>
        <dbReference type="EMBL" id="KHJ85122.1"/>
    </source>
</evidence>
<name>A0A0B1SNR3_OESDE</name>
<reference evidence="2 3" key="1">
    <citation type="submission" date="2014-03" db="EMBL/GenBank/DDBJ databases">
        <title>Draft genome of the hookworm Oesophagostomum dentatum.</title>
        <authorList>
            <person name="Mitreva M."/>
        </authorList>
    </citation>
    <scope>NUCLEOTIDE SEQUENCE [LARGE SCALE GENOMIC DNA]</scope>
    <source>
        <strain evidence="2 3">OD-Hann</strain>
    </source>
</reference>
<feature type="coiled-coil region" evidence="1">
    <location>
        <begin position="39"/>
        <end position="94"/>
    </location>
</feature>
<dbReference type="Proteomes" id="UP000053660">
    <property type="component" value="Unassembled WGS sequence"/>
</dbReference>
<dbReference type="AlphaFoldDB" id="A0A0B1SNR3"/>
<protein>
    <submittedName>
        <fullName evidence="2">Uncharacterized protein</fullName>
    </submittedName>
</protein>
<sequence>MHFHITLSSCFLSASRITSQIQELEKETAAFNITVVKERQTYNDRIEALTREKSELSQELQEAVDSLGILQKRVSTLESTLSELKENHANELELLRSESVKSQQ</sequence>
<keyword evidence="1" id="KW-0175">Coiled coil</keyword>
<accession>A0A0B1SNR3</accession>
<evidence type="ECO:0000256" key="1">
    <source>
        <dbReference type="SAM" id="Coils"/>
    </source>
</evidence>
<gene>
    <name evidence="2" type="ORF">OESDEN_15157</name>
</gene>